<feature type="signal peptide" evidence="4">
    <location>
        <begin position="1"/>
        <end position="19"/>
    </location>
</feature>
<dbReference type="GO" id="GO:0009279">
    <property type="term" value="C:cell outer membrane"/>
    <property type="evidence" value="ECO:0007669"/>
    <property type="project" value="UniProtKB-SubCell"/>
</dbReference>
<dbReference type="InterPro" id="IPR041700">
    <property type="entry name" value="OMP_b-brl_3"/>
</dbReference>
<dbReference type="RefSeq" id="WP_009124781.1">
    <property type="nucleotide sequence ID" value="NZ_GL882623.1"/>
</dbReference>
<reference evidence="6 7" key="1">
    <citation type="submission" date="2011-02" db="EMBL/GenBank/DDBJ databases">
        <authorList>
            <person name="Weinstock G."/>
            <person name="Sodergren E."/>
            <person name="Clifton S."/>
            <person name="Fulton L."/>
            <person name="Fulton B."/>
            <person name="Courtney L."/>
            <person name="Fronick C."/>
            <person name="Harrison M."/>
            <person name="Strong C."/>
            <person name="Farmer C."/>
            <person name="Delahaunty K."/>
            <person name="Markovic C."/>
            <person name="Hall O."/>
            <person name="Minx P."/>
            <person name="Tomlinson C."/>
            <person name="Mitreva M."/>
            <person name="Hou S."/>
            <person name="Chen J."/>
            <person name="Wollam A."/>
            <person name="Pepin K.H."/>
            <person name="Johnson M."/>
            <person name="Bhonagiri V."/>
            <person name="Zhang X."/>
            <person name="Suruliraj S."/>
            <person name="Warren W."/>
            <person name="Chinwalla A."/>
            <person name="Mardis E.R."/>
            <person name="Wilson R.K."/>
        </authorList>
    </citation>
    <scope>NUCLEOTIDE SEQUENCE [LARGE SCALE GENOMIC DNA]</scope>
    <source>
        <strain evidence="6 7">YIT 12057</strain>
    </source>
</reference>
<dbReference type="SUPFAM" id="SSF49464">
    <property type="entry name" value="Carboxypeptidase regulatory domain-like"/>
    <property type="match status" value="1"/>
</dbReference>
<dbReference type="Pfam" id="PF14905">
    <property type="entry name" value="OMP_b-brl_3"/>
    <property type="match status" value="1"/>
</dbReference>
<proteinExistence type="predicted"/>
<accession>F3PS24</accession>
<evidence type="ECO:0000313" key="6">
    <source>
        <dbReference type="EMBL" id="EGF58015.1"/>
    </source>
</evidence>
<evidence type="ECO:0000256" key="4">
    <source>
        <dbReference type="SAM" id="SignalP"/>
    </source>
</evidence>
<evidence type="ECO:0000256" key="1">
    <source>
        <dbReference type="ARBA" id="ARBA00004442"/>
    </source>
</evidence>
<protein>
    <submittedName>
        <fullName evidence="6">Outer membrane insertion signal domain protein</fullName>
    </submittedName>
</protein>
<dbReference type="InterPro" id="IPR036942">
    <property type="entry name" value="Beta-barrel_TonB_sf"/>
</dbReference>
<feature type="domain" description="Outer membrane protein beta-barrel" evidence="5">
    <location>
        <begin position="366"/>
        <end position="752"/>
    </location>
</feature>
<dbReference type="InterPro" id="IPR008969">
    <property type="entry name" value="CarboxyPept-like_regulatory"/>
</dbReference>
<dbReference type="Pfam" id="PF13715">
    <property type="entry name" value="CarbopepD_reg_2"/>
    <property type="match status" value="1"/>
</dbReference>
<dbReference type="HOGENOM" id="CLU_017617_3_0_10"/>
<dbReference type="eggNOG" id="COG4772">
    <property type="taxonomic scope" value="Bacteria"/>
</dbReference>
<evidence type="ECO:0000259" key="5">
    <source>
        <dbReference type="Pfam" id="PF14905"/>
    </source>
</evidence>
<sequence>MKYSFLSFLLFLSCLSARAQVIKGQLVDENSQPVEFANIVLYSLPDSAYVQGVVSDAQGAFALNRYDGQGVLRITSIGYLSQYREYDGKNVGVIKLLPDVHMLGEVVVKSTLPRTRVKGDAMLTTVAGTVLEKAGTADNLLDKIPNVSSNNGSVSVFGRGTPEIYINKRKVYDSSELDRLAADNIKSVEVVSNPGAQYGSEVKAVIRITTKKAPGDGLGLNSRTMARYNKEWSFLEQLNFNYHTGGWDIQGMLYGWSGKSWSKKYLVQQTYLEQYWKQISETDSKSSGKDVSGMLALNYALNEKHSLGIRYDLSRNPGSEYTYHVPTTVYQDGLFNEESDSRNREYVQSTNHQMNFYYNGECGEWEMDFNADWLWKKNNNNSRIAEKSRFADEQIENRLISTFAENDNSLYAAKMVFAHPLFGGKLSFGGEYAFTRRTNLYLNPEGILNDDHSKIEEAGASFFAEYRRSFGEVNVQAGVRYENVAFDYFEKDERKDEQSKKYSDFFPSVAVSFPVGKVQFMLNYASDISRPSYSQLRGNITYVNQYSYESGNPFLKPTLTHNFILGTVYRWINFSGGFQHVEDDMVFTSGAYSEDEPKIALIKRVNVPAYNKLFASLTFSPVIGIWRPMFSGRIMKQWYEADTPQGYRNLDNVLGMLSWKNSLELPGGFVLNADVVYRTRGDVQNQRMMQDMWQMSMSVYKECFNKKLSFLLRGTDLFDTGKNKVKMYAGAVRMMELTEEPNSRSVSLTVRYKFNSTKSKYKGTGAGESQKNRM</sequence>
<dbReference type="Gene3D" id="2.170.130.10">
    <property type="entry name" value="TonB-dependent receptor, plug domain"/>
    <property type="match status" value="1"/>
</dbReference>
<comment type="subcellular location">
    <subcellularLocation>
        <location evidence="1">Cell outer membrane</location>
    </subcellularLocation>
</comment>
<dbReference type="GeneID" id="86049182"/>
<evidence type="ECO:0000256" key="2">
    <source>
        <dbReference type="ARBA" id="ARBA00023136"/>
    </source>
</evidence>
<evidence type="ECO:0000256" key="3">
    <source>
        <dbReference type="ARBA" id="ARBA00023237"/>
    </source>
</evidence>
<feature type="chain" id="PRO_5003301746" evidence="4">
    <location>
        <begin position="20"/>
        <end position="774"/>
    </location>
</feature>
<organism evidence="6 7">
    <name type="scientific">Bacteroides fluxus YIT 12057</name>
    <dbReference type="NCBI Taxonomy" id="763034"/>
    <lineage>
        <taxon>Bacteria</taxon>
        <taxon>Pseudomonadati</taxon>
        <taxon>Bacteroidota</taxon>
        <taxon>Bacteroidia</taxon>
        <taxon>Bacteroidales</taxon>
        <taxon>Bacteroidaceae</taxon>
        <taxon>Bacteroides</taxon>
    </lineage>
</organism>
<dbReference type="SUPFAM" id="SSF56935">
    <property type="entry name" value="Porins"/>
    <property type="match status" value="1"/>
</dbReference>
<keyword evidence="4" id="KW-0732">Signal</keyword>
<keyword evidence="3" id="KW-0998">Cell outer membrane</keyword>
<dbReference type="Proteomes" id="UP000003416">
    <property type="component" value="Unassembled WGS sequence"/>
</dbReference>
<dbReference type="EMBL" id="AFBN01000026">
    <property type="protein sequence ID" value="EGF58015.1"/>
    <property type="molecule type" value="Genomic_DNA"/>
</dbReference>
<name>F3PS24_9BACE</name>
<keyword evidence="7" id="KW-1185">Reference proteome</keyword>
<keyword evidence="2" id="KW-0472">Membrane</keyword>
<dbReference type="eggNOG" id="COG4773">
    <property type="taxonomic scope" value="Bacteria"/>
</dbReference>
<evidence type="ECO:0000313" key="7">
    <source>
        <dbReference type="Proteomes" id="UP000003416"/>
    </source>
</evidence>
<dbReference type="STRING" id="763034.HMPREF9446_01528"/>
<comment type="caution">
    <text evidence="6">The sequence shown here is derived from an EMBL/GenBank/DDBJ whole genome shotgun (WGS) entry which is preliminary data.</text>
</comment>
<dbReference type="AlphaFoldDB" id="F3PS24"/>
<dbReference type="InterPro" id="IPR037066">
    <property type="entry name" value="Plug_dom_sf"/>
</dbReference>
<gene>
    <name evidence="6" type="ORF">HMPREF9446_01528</name>
</gene>
<dbReference type="Gene3D" id="2.40.170.20">
    <property type="entry name" value="TonB-dependent receptor, beta-barrel domain"/>
    <property type="match status" value="1"/>
</dbReference>